<dbReference type="RefSeq" id="WP_241486110.1">
    <property type="nucleotide sequence ID" value="NZ_FNUD01000002.1"/>
</dbReference>
<dbReference type="InterPro" id="IPR036866">
    <property type="entry name" value="RibonucZ/Hydroxyglut_hydro"/>
</dbReference>
<comment type="subcellular location">
    <subcellularLocation>
        <location evidence="1">Cell membrane</location>
        <topology evidence="1">Multi-pass membrane protein</topology>
    </subcellularLocation>
</comment>
<comment type="caution">
    <text evidence="8">The sequence shown here is derived from an EMBL/GenBank/DDBJ whole genome shotgun (WGS) entry which is preliminary data.</text>
</comment>
<keyword evidence="9" id="KW-1185">Reference proteome</keyword>
<dbReference type="AlphaFoldDB" id="A0A1H5LHT7"/>
<dbReference type="Pfam" id="PF13567">
    <property type="entry name" value="DUF4131"/>
    <property type="match status" value="1"/>
</dbReference>
<evidence type="ECO:0000256" key="2">
    <source>
        <dbReference type="ARBA" id="ARBA00022475"/>
    </source>
</evidence>
<feature type="transmembrane region" description="Helical" evidence="6">
    <location>
        <begin position="327"/>
        <end position="347"/>
    </location>
</feature>
<dbReference type="CDD" id="cd07731">
    <property type="entry name" value="ComA-like_MBL-fold"/>
    <property type="match status" value="1"/>
</dbReference>
<proteinExistence type="predicted"/>
<dbReference type="InterPro" id="IPR004797">
    <property type="entry name" value="Competence_ComEC/Rec2"/>
</dbReference>
<keyword evidence="4 6" id="KW-1133">Transmembrane helix</keyword>
<dbReference type="NCBIfam" id="TIGR00361">
    <property type="entry name" value="ComEC_Rec2"/>
    <property type="match status" value="1"/>
</dbReference>
<evidence type="ECO:0000256" key="3">
    <source>
        <dbReference type="ARBA" id="ARBA00022692"/>
    </source>
</evidence>
<feature type="transmembrane region" description="Helical" evidence="6">
    <location>
        <begin position="30"/>
        <end position="57"/>
    </location>
</feature>
<evidence type="ECO:0000256" key="4">
    <source>
        <dbReference type="ARBA" id="ARBA00022989"/>
    </source>
</evidence>
<dbReference type="EMBL" id="FNUD01000002">
    <property type="protein sequence ID" value="SEE76595.1"/>
    <property type="molecule type" value="Genomic_DNA"/>
</dbReference>
<dbReference type="PANTHER" id="PTHR30619">
    <property type="entry name" value="DNA INTERNALIZATION/COMPETENCE PROTEIN COMEC/REC2"/>
    <property type="match status" value="1"/>
</dbReference>
<dbReference type="NCBIfam" id="TIGR00360">
    <property type="entry name" value="ComEC_N-term"/>
    <property type="match status" value="1"/>
</dbReference>
<dbReference type="Pfam" id="PF00753">
    <property type="entry name" value="Lactamase_B"/>
    <property type="match status" value="1"/>
</dbReference>
<protein>
    <submittedName>
        <fullName evidence="8">Competence protein ComEC</fullName>
    </submittedName>
</protein>
<dbReference type="SMART" id="SM00849">
    <property type="entry name" value="Lactamase_B"/>
    <property type="match status" value="1"/>
</dbReference>
<dbReference type="Gene3D" id="3.60.15.10">
    <property type="entry name" value="Ribonuclease Z/Hydroxyacylglutathione hydrolase-like"/>
    <property type="match status" value="1"/>
</dbReference>
<dbReference type="Proteomes" id="UP000183613">
    <property type="component" value="Unassembled WGS sequence"/>
</dbReference>
<dbReference type="InterPro" id="IPR035681">
    <property type="entry name" value="ComA-like_MBL"/>
</dbReference>
<dbReference type="GO" id="GO:0030420">
    <property type="term" value="P:establishment of competence for transformation"/>
    <property type="evidence" value="ECO:0007669"/>
    <property type="project" value="InterPro"/>
</dbReference>
<dbReference type="InterPro" id="IPR004477">
    <property type="entry name" value="ComEC_N"/>
</dbReference>
<dbReference type="InterPro" id="IPR025405">
    <property type="entry name" value="DUF4131"/>
</dbReference>
<evidence type="ECO:0000256" key="1">
    <source>
        <dbReference type="ARBA" id="ARBA00004651"/>
    </source>
</evidence>
<dbReference type="SUPFAM" id="SSF56281">
    <property type="entry name" value="Metallo-hydrolase/oxidoreductase"/>
    <property type="match status" value="1"/>
</dbReference>
<feature type="transmembrane region" description="Helical" evidence="6">
    <location>
        <begin position="301"/>
        <end position="321"/>
    </location>
</feature>
<feature type="transmembrane region" description="Helical" evidence="6">
    <location>
        <begin position="390"/>
        <end position="408"/>
    </location>
</feature>
<evidence type="ECO:0000313" key="9">
    <source>
        <dbReference type="Proteomes" id="UP000183613"/>
    </source>
</evidence>
<evidence type="ECO:0000256" key="6">
    <source>
        <dbReference type="SAM" id="Phobius"/>
    </source>
</evidence>
<dbReference type="InterPro" id="IPR052159">
    <property type="entry name" value="Competence_DNA_uptake"/>
</dbReference>
<dbReference type="GO" id="GO:0005886">
    <property type="term" value="C:plasma membrane"/>
    <property type="evidence" value="ECO:0007669"/>
    <property type="project" value="UniProtKB-SubCell"/>
</dbReference>
<name>A0A1H5LHT7_PSEDM</name>
<keyword evidence="2" id="KW-1003">Cell membrane</keyword>
<accession>A0A1H5LHT7</accession>
<feature type="transmembrane region" description="Helical" evidence="6">
    <location>
        <begin position="449"/>
        <end position="468"/>
    </location>
</feature>
<keyword evidence="3 6" id="KW-0812">Transmembrane</keyword>
<keyword evidence="5 6" id="KW-0472">Membrane</keyword>
<feature type="transmembrane region" description="Helical" evidence="6">
    <location>
        <begin position="359"/>
        <end position="378"/>
    </location>
</feature>
<reference evidence="8" key="1">
    <citation type="submission" date="2016-10" db="EMBL/GenBank/DDBJ databases">
        <authorList>
            <person name="Varghese N."/>
            <person name="Submissions S."/>
        </authorList>
    </citation>
    <scope>NUCLEOTIDE SEQUENCE [LARGE SCALE GENOMIC DNA]</scope>
    <source>
        <strain evidence="8">LMG 25555</strain>
    </source>
</reference>
<evidence type="ECO:0000313" key="8">
    <source>
        <dbReference type="EMBL" id="SEE76595.1"/>
    </source>
</evidence>
<sequence length="741" mass="80245">MYTRMFALASGLIALRYLPALPSVGWLLLMLLAGLMLLAFRVWVVGLFLLGLTWACVQGQRALDDRLADSLEGRTLWVEGRVVGLPQHAEAAVRFELQDARSRHGALPATLRLSWYGGPPVNSGERWRLAVKLKQPGGLLNPRGFDYQAWLLARRIGATGTVKDGQLLTAAHHAWRDSLRQRLLISDASGRAPWLAALIMGDGSGLSRDDWKLLQATGTVHLLVISGQHIGLCAGLIYGLIALLARYGLWPRDWPWLPWACGLAFAGAAGYGVLAGFAVPVQRACVMLALVLIWRLRFRHLGVWLPFLLALNGVLIIEPLASLLPGFWLSFAAVAVLIFTFSARLGPWGWRAAWLRPQGLIALGLFPVLWILGLPISVSGPLANLIAVPWISLLVLPTALLGTLLLPVPWLGERLLWLSGGLLDWLVRGLGLLAGYVAPWSPAAVPLSVWALSAAGALILLLPGGVVLRPLGWPLVLLAVFAPREPIPHGQAEVLQLDVGQGLAMVLRTRHHTLLYDAGPRVRDFDQGERVVVPALRALGVGGLDMVLLSHADSDHAGGALAVQGAIPVVRVVGGDVPGLPEQLQAQPCVSGENWEWDGVTFTLWQWSGASDSNQKSCVLQVQAGDERLLLTGDIDAQAERALLKTPLAVPTQWLQAPHHGSRTSSSMVFLKALSPAAVLVSRGRGNTFGHPHPQVMARYKALGVQVLDSAEQGAVRFRLGAFGRAQSERDQRRFWRDRPG</sequence>
<gene>
    <name evidence="8" type="ORF">SAMN04489800_2098</name>
</gene>
<feature type="transmembrane region" description="Helical" evidence="6">
    <location>
        <begin position="256"/>
        <end position="281"/>
    </location>
</feature>
<feature type="domain" description="Metallo-beta-lactamase" evidence="7">
    <location>
        <begin position="501"/>
        <end position="685"/>
    </location>
</feature>
<dbReference type="PANTHER" id="PTHR30619:SF1">
    <property type="entry name" value="RECOMBINATION PROTEIN 2"/>
    <property type="match status" value="1"/>
</dbReference>
<dbReference type="Pfam" id="PF03772">
    <property type="entry name" value="Competence"/>
    <property type="match status" value="1"/>
</dbReference>
<feature type="transmembrane region" description="Helical" evidence="6">
    <location>
        <begin position="415"/>
        <end position="437"/>
    </location>
</feature>
<evidence type="ECO:0000256" key="5">
    <source>
        <dbReference type="ARBA" id="ARBA00023136"/>
    </source>
</evidence>
<feature type="transmembrane region" description="Helical" evidence="6">
    <location>
        <begin position="230"/>
        <end position="250"/>
    </location>
</feature>
<dbReference type="InterPro" id="IPR001279">
    <property type="entry name" value="Metallo-B-lactamas"/>
</dbReference>
<evidence type="ECO:0000259" key="7">
    <source>
        <dbReference type="SMART" id="SM00849"/>
    </source>
</evidence>
<organism evidence="8 9">
    <name type="scientific">Pseudomonas deceptionensis</name>
    <dbReference type="NCBI Taxonomy" id="882211"/>
    <lineage>
        <taxon>Bacteria</taxon>
        <taxon>Pseudomonadati</taxon>
        <taxon>Pseudomonadota</taxon>
        <taxon>Gammaproteobacteria</taxon>
        <taxon>Pseudomonadales</taxon>
        <taxon>Pseudomonadaceae</taxon>
        <taxon>Pseudomonas</taxon>
    </lineage>
</organism>